<dbReference type="PANTHER" id="PTHR47691:SF3">
    <property type="entry name" value="HTH-TYPE TRANSCRIPTIONAL REGULATOR RV0890C-RELATED"/>
    <property type="match status" value="1"/>
</dbReference>
<dbReference type="InterPro" id="IPR027417">
    <property type="entry name" value="P-loop_NTPase"/>
</dbReference>
<feature type="domain" description="MalT-like TPR region" evidence="2">
    <location>
        <begin position="831"/>
        <end position="1097"/>
    </location>
</feature>
<accession>A9WGA2</accession>
<reference evidence="4" key="1">
    <citation type="journal article" date="2011" name="BMC Genomics">
        <title>Complete genome sequence of the filamentous anoxygenic phototrophic bacterium Chloroflexus aurantiacus.</title>
        <authorList>
            <person name="Tang K.H."/>
            <person name="Barry K."/>
            <person name="Chertkov O."/>
            <person name="Dalin E."/>
            <person name="Han C.S."/>
            <person name="Hauser L.J."/>
            <person name="Honchak B.M."/>
            <person name="Karbach L.E."/>
            <person name="Land M.L."/>
            <person name="Lapidus A."/>
            <person name="Larimer F.W."/>
            <person name="Mikhailova N."/>
            <person name="Pitluck S."/>
            <person name="Pierson B.K."/>
            <person name="Blankenship R.E."/>
        </authorList>
    </citation>
    <scope>NUCLEOTIDE SEQUENCE [LARGE SCALE GENOMIC DNA]</scope>
    <source>
        <strain evidence="4">ATCC 29366 / DSM 635 / J-10-fl</strain>
    </source>
</reference>
<dbReference type="Gene3D" id="1.25.40.10">
    <property type="entry name" value="Tetratricopeptide repeat domain"/>
    <property type="match status" value="1"/>
</dbReference>
<dbReference type="eggNOG" id="COG3903">
    <property type="taxonomic scope" value="Bacteria"/>
</dbReference>
<feature type="domain" description="CHAT" evidence="1">
    <location>
        <begin position="42"/>
        <end position="292"/>
    </location>
</feature>
<evidence type="ECO:0000313" key="3">
    <source>
        <dbReference type="EMBL" id="ABY34023.1"/>
    </source>
</evidence>
<protein>
    <submittedName>
        <fullName evidence="3">Tetratricopeptide TPR_2 repeat protein</fullName>
    </submittedName>
</protein>
<dbReference type="HOGENOM" id="CLU_254903_0_0_0"/>
<dbReference type="EnsemblBacteria" id="ABY34023">
    <property type="protein sequence ID" value="ABY34023"/>
    <property type="gene ID" value="Caur_0785"/>
</dbReference>
<dbReference type="SUPFAM" id="SSF52540">
    <property type="entry name" value="P-loop containing nucleoside triphosphate hydrolases"/>
    <property type="match status" value="1"/>
</dbReference>
<dbReference type="InterPro" id="IPR011990">
    <property type="entry name" value="TPR-like_helical_dom_sf"/>
</dbReference>
<organism evidence="3 4">
    <name type="scientific">Chloroflexus aurantiacus (strain ATCC 29366 / DSM 635 / J-10-fl)</name>
    <dbReference type="NCBI Taxonomy" id="324602"/>
    <lineage>
        <taxon>Bacteria</taxon>
        <taxon>Bacillati</taxon>
        <taxon>Chloroflexota</taxon>
        <taxon>Chloroflexia</taxon>
        <taxon>Chloroflexales</taxon>
        <taxon>Chloroflexineae</taxon>
        <taxon>Chloroflexaceae</taxon>
        <taxon>Chloroflexus</taxon>
    </lineage>
</organism>
<sequence>MAVADSGQVLAETPLQDIPDMTAIVGDPPGKPNRRVGDPYAAGERLFAALGGTRLLRMLESAADDLLLLACDERADRIPWEYAVTPDRRFLFFQCSILRLEPLPAPPFASDPPRLLVVCADPLLYPDGSIPAYHLDFDREIRALKQALAKSQRALVAQRVPPTRYALREALADGPAIVHISCHGALTTVADGVDVVLAFEDDCGNRQVLLGRDLIRYAPRGGLRLVVLSACQSAPLARAFVRQGVPLALGMQHNFPDPLSDDLVAAFYRYLSAGRQPSEALRQARIRLADEHPAAAGMLVGYTCDNGWAALNLPPGQPTIHLDWSTPVRLPDQVTVPTTGLLGRNAELVALATALQQGRVATIVGAGGMGKTALAATFIRRFGWRFGRVAGVSFANAPIDEGRVCRELIERLVGPQALQTIISAGDQSTDLTERLRQELCDLIEPDDLLLFDNYESILQPDAGAEAAAAAVQRLTHLLLSRGCYLLFTSRAHPTGLPDERLVPERDGIVGLNQEAAVELFMRMSSRACNGQPVETHRQIARQVATYTEGYPLAIQLLAAAYDEYEGEPHHFLERWSEYLAQAHRQGLDPRHARLASALEVSLAPLAATERRHLEQLSSLEMPFFAAAAVFLWGLPTDDDGQPTDAALADARQTLGMLVRRSLLRVAEYVTDDTGIPTDQPATYRFQPVIRQEIQRRSEHPSPPGGLVAYGVWLAKLAYGQLNRSPALVEVVWQSLPLLSAATTALSGDTRAWHIWRVATVRRHFGDLTTARTELEQALADVGDGTAVRSRLLHGLADISVVQGELERAKALYEESLAITEALKDVQGKSATLHALAYIYRVQGELERAKALYEESLAITEALKDVQGKSATLHALAYIYRVQGELERAKALYEESLAITEALKDVRGKSATLHALAYIYRVQGELERAKALYEESLAIDEALKDVRGKSATLTGIADIYLLRRQWLQAEACLREALLLAERLSDQQQIAFCTVKLGQVAQGRGDQATALARYQQGLAIFERLRMPREIQQVRALIAALDQTTPSLAEAIAAWINDPGDDQTRLQHLVALLNRIVNEVVQTVRQADRQAAEQVAETLIPLRLSLLRWPAAQALPPFNTFFGCLQALLRGEEQQLTRLRAGLDEGLAAALAEVERLCRADEAELRTAARDQQIAGLRQQVMAAMPLALADTDEHRRAQFVQQLEQVAAQAAADELPGSPWLELAAFLRACATLVRDGTVVTDGLNATDAALIAAWAAYRVAVASGDPTALAAVLPQLPPEVREQVLHVLNAQLAAHVQSLPPEQQVALVAEQTVTATRQALNTGDPQVRMTLADQVQAAADHYADGEAPDSLYMQLADLLRYCCAWLRGEPLPPVPERFRHLVSAPEEGGSPV</sequence>
<dbReference type="SUPFAM" id="SSF48452">
    <property type="entry name" value="TPR-like"/>
    <property type="match status" value="1"/>
</dbReference>
<dbReference type="RefSeq" id="WP_012256679.1">
    <property type="nucleotide sequence ID" value="NC_010175.1"/>
</dbReference>
<dbReference type="PATRIC" id="fig|324602.8.peg.894"/>
<evidence type="ECO:0000259" key="2">
    <source>
        <dbReference type="Pfam" id="PF17874"/>
    </source>
</evidence>
<dbReference type="STRING" id="324602.Caur_0785"/>
<proteinExistence type="predicted"/>
<keyword evidence="4" id="KW-1185">Reference proteome</keyword>
<dbReference type="InterPro" id="IPR041617">
    <property type="entry name" value="TPR_MalT"/>
</dbReference>
<dbReference type="InterPro" id="IPR042197">
    <property type="entry name" value="Apaf_helical"/>
</dbReference>
<gene>
    <name evidence="3" type="ordered locus">Caur_0785</name>
</gene>
<dbReference type="InParanoid" id="A9WGA2"/>
<dbReference type="InterPro" id="IPR024983">
    <property type="entry name" value="CHAT_dom"/>
</dbReference>
<dbReference type="Gene3D" id="3.40.50.300">
    <property type="entry name" value="P-loop containing nucleotide triphosphate hydrolases"/>
    <property type="match status" value="1"/>
</dbReference>
<dbReference type="eggNOG" id="COG4995">
    <property type="taxonomic scope" value="Bacteria"/>
</dbReference>
<dbReference type="Pfam" id="PF12770">
    <property type="entry name" value="CHAT"/>
    <property type="match status" value="1"/>
</dbReference>
<dbReference type="SMART" id="SM00028">
    <property type="entry name" value="TPR"/>
    <property type="match status" value="6"/>
</dbReference>
<evidence type="ECO:0000313" key="4">
    <source>
        <dbReference type="Proteomes" id="UP000002008"/>
    </source>
</evidence>
<dbReference type="EMBL" id="CP000909">
    <property type="protein sequence ID" value="ABY34023.1"/>
    <property type="molecule type" value="Genomic_DNA"/>
</dbReference>
<dbReference type="PANTHER" id="PTHR47691">
    <property type="entry name" value="REGULATOR-RELATED"/>
    <property type="match status" value="1"/>
</dbReference>
<dbReference type="Pfam" id="PF17874">
    <property type="entry name" value="TPR_MalT"/>
    <property type="match status" value="1"/>
</dbReference>
<dbReference type="KEGG" id="cau:Caur_0785"/>
<evidence type="ECO:0000259" key="1">
    <source>
        <dbReference type="Pfam" id="PF12770"/>
    </source>
</evidence>
<dbReference type="Proteomes" id="UP000002008">
    <property type="component" value="Chromosome"/>
</dbReference>
<dbReference type="InterPro" id="IPR019734">
    <property type="entry name" value="TPR_rpt"/>
</dbReference>
<dbReference type="Gene3D" id="1.10.8.430">
    <property type="entry name" value="Helical domain of apoptotic protease-activating factors"/>
    <property type="match status" value="1"/>
</dbReference>
<dbReference type="GO" id="GO:0043531">
    <property type="term" value="F:ADP binding"/>
    <property type="evidence" value="ECO:0007669"/>
    <property type="project" value="InterPro"/>
</dbReference>
<name>A9WGA2_CHLAA</name>